<evidence type="ECO:0000313" key="4">
    <source>
        <dbReference type="Proteomes" id="UP001560573"/>
    </source>
</evidence>
<dbReference type="RefSeq" id="WP_369329494.1">
    <property type="nucleotide sequence ID" value="NZ_JAULBC010000003.1"/>
</dbReference>
<gene>
    <name evidence="3" type="ORF">QTN47_11310</name>
</gene>
<organism evidence="3 4">
    <name type="scientific">Danxiaibacter flavus</name>
    <dbReference type="NCBI Taxonomy" id="3049108"/>
    <lineage>
        <taxon>Bacteria</taxon>
        <taxon>Pseudomonadati</taxon>
        <taxon>Bacteroidota</taxon>
        <taxon>Chitinophagia</taxon>
        <taxon>Chitinophagales</taxon>
        <taxon>Chitinophagaceae</taxon>
        <taxon>Danxiaibacter</taxon>
    </lineage>
</organism>
<proteinExistence type="predicted"/>
<keyword evidence="1" id="KW-0328">Glycosyltransferase</keyword>
<dbReference type="InterPro" id="IPR002201">
    <property type="entry name" value="Glyco_trans_9"/>
</dbReference>
<evidence type="ECO:0000256" key="1">
    <source>
        <dbReference type="ARBA" id="ARBA00022676"/>
    </source>
</evidence>
<evidence type="ECO:0000313" key="3">
    <source>
        <dbReference type="EMBL" id="MEX6688087.1"/>
    </source>
</evidence>
<dbReference type="Pfam" id="PF01075">
    <property type="entry name" value="Glyco_transf_9"/>
    <property type="match status" value="1"/>
</dbReference>
<reference evidence="3 4" key="1">
    <citation type="submission" date="2023-07" db="EMBL/GenBank/DDBJ databases">
        <authorList>
            <person name="Lian W.-H."/>
        </authorList>
    </citation>
    <scope>NUCLEOTIDE SEQUENCE [LARGE SCALE GENOMIC DNA]</scope>
    <source>
        <strain evidence="3 4">SYSU DXS3180</strain>
    </source>
</reference>
<dbReference type="EMBL" id="JAULBC010000003">
    <property type="protein sequence ID" value="MEX6688087.1"/>
    <property type="molecule type" value="Genomic_DNA"/>
</dbReference>
<dbReference type="InterPro" id="IPR051199">
    <property type="entry name" value="LPS_LOS_Heptosyltrfase"/>
</dbReference>
<dbReference type="PANTHER" id="PTHR30160">
    <property type="entry name" value="TETRAACYLDISACCHARIDE 4'-KINASE-RELATED"/>
    <property type="match status" value="1"/>
</dbReference>
<accession>A0ABV3ZDY2</accession>
<name>A0ABV3ZDY2_9BACT</name>
<comment type="caution">
    <text evidence="3">The sequence shown here is derived from an EMBL/GenBank/DDBJ whole genome shotgun (WGS) entry which is preliminary data.</text>
</comment>
<dbReference type="Gene3D" id="3.40.50.2000">
    <property type="entry name" value="Glycogen Phosphorylase B"/>
    <property type="match status" value="1"/>
</dbReference>
<keyword evidence="4" id="KW-1185">Reference proteome</keyword>
<dbReference type="SUPFAM" id="SSF53756">
    <property type="entry name" value="UDP-Glycosyltransferase/glycogen phosphorylase"/>
    <property type="match status" value="1"/>
</dbReference>
<sequence>MKKLILENYQSPGDTVMLTAAVRDLHLLYPGQYITDVRTHCPMLWENNPYITPLDDNDPEVQYIQMNYPLIHQSNTLPYHFIHGFIQYLNFELGTAIYPTAFKGDIHLTPEETSWMSQVHEITGNDDPFWIIVAGGKFDFTCKWWDVKRYQEVVDHFAGTIQFVQVGEALHNHPPLKNVIDLRGKTDLRQLLRLVYHSVGILTPVSLPMHLAAAVQLNPGLQRLRPCVVIAGGREPVHWEAYPNHQFIHTIGALPCCATGGCWRSRVLPLGDGDEKDNEDQLCLNPVGFLPKCMDIISAQEVIKKIELFLIAS</sequence>
<keyword evidence="2" id="KW-0808">Transferase</keyword>
<evidence type="ECO:0000256" key="2">
    <source>
        <dbReference type="ARBA" id="ARBA00022679"/>
    </source>
</evidence>
<dbReference type="Proteomes" id="UP001560573">
    <property type="component" value="Unassembled WGS sequence"/>
</dbReference>
<protein>
    <submittedName>
        <fullName evidence="3">Glycosyltransferase family 9 protein</fullName>
    </submittedName>
</protein>